<dbReference type="PANTHER" id="PTHR11712">
    <property type="entry name" value="POLYKETIDE SYNTHASE-RELATED"/>
    <property type="match status" value="1"/>
</dbReference>
<dbReference type="Pfam" id="PF00109">
    <property type="entry name" value="ketoacyl-synt"/>
    <property type="match status" value="1"/>
</dbReference>
<dbReference type="GO" id="GO:0006633">
    <property type="term" value="P:fatty acid biosynthetic process"/>
    <property type="evidence" value="ECO:0007669"/>
    <property type="project" value="InterPro"/>
</dbReference>
<dbReference type="PANTHER" id="PTHR11712:SF347">
    <property type="entry name" value="BETA KETOACYL-ACYL CARRIER PROTEIN SYNTHASE"/>
    <property type="match status" value="1"/>
</dbReference>
<organism evidence="5 6">
    <name type="scientific">Planktothrix agardhii CCAP 1459/11A</name>
    <dbReference type="NCBI Taxonomy" id="282420"/>
    <lineage>
        <taxon>Bacteria</taxon>
        <taxon>Bacillati</taxon>
        <taxon>Cyanobacteriota</taxon>
        <taxon>Cyanophyceae</taxon>
        <taxon>Oscillatoriophycideae</taxon>
        <taxon>Oscillatoriales</taxon>
        <taxon>Microcoleaceae</taxon>
        <taxon>Planktothrix</taxon>
    </lineage>
</organism>
<gene>
    <name evidence="5" type="ORF">PA905_48470</name>
</gene>
<dbReference type="InterPro" id="IPR018201">
    <property type="entry name" value="Ketoacyl_synth_AS"/>
</dbReference>
<dbReference type="EMBL" id="BJCD01000021">
    <property type="protein sequence ID" value="GCL34716.1"/>
    <property type="molecule type" value="Genomic_DNA"/>
</dbReference>
<name>A0A479ZSV0_PLAAG</name>
<dbReference type="PROSITE" id="PS52004">
    <property type="entry name" value="KS3_2"/>
    <property type="match status" value="1"/>
</dbReference>
<evidence type="ECO:0000256" key="3">
    <source>
        <dbReference type="RuleBase" id="RU003694"/>
    </source>
</evidence>
<dbReference type="Pfam" id="PF02801">
    <property type="entry name" value="Ketoacyl-synt_C"/>
    <property type="match status" value="1"/>
</dbReference>
<protein>
    <submittedName>
        <fullName evidence="5">Beta-ketoacyl synthase</fullName>
    </submittedName>
</protein>
<evidence type="ECO:0000256" key="2">
    <source>
        <dbReference type="ARBA" id="ARBA00022679"/>
    </source>
</evidence>
<feature type="domain" description="Ketosynthase family 3 (KS3)" evidence="4">
    <location>
        <begin position="1"/>
        <end position="428"/>
    </location>
</feature>
<evidence type="ECO:0000256" key="1">
    <source>
        <dbReference type="ARBA" id="ARBA00008467"/>
    </source>
</evidence>
<dbReference type="InterPro" id="IPR020841">
    <property type="entry name" value="PKS_Beta-ketoAc_synthase_dom"/>
</dbReference>
<dbReference type="AlphaFoldDB" id="A0A479ZSV0"/>
<dbReference type="Proteomes" id="UP000299794">
    <property type="component" value="Unassembled WGS sequence"/>
</dbReference>
<dbReference type="CDD" id="cd00834">
    <property type="entry name" value="KAS_I_II"/>
    <property type="match status" value="1"/>
</dbReference>
<dbReference type="NCBIfam" id="NF004618">
    <property type="entry name" value="PRK05952.1"/>
    <property type="match status" value="1"/>
</dbReference>
<dbReference type="PROSITE" id="PS00606">
    <property type="entry name" value="KS3_1"/>
    <property type="match status" value="1"/>
</dbReference>
<proteinExistence type="inferred from homology"/>
<dbReference type="InterPro" id="IPR016039">
    <property type="entry name" value="Thiolase-like"/>
</dbReference>
<reference evidence="6" key="1">
    <citation type="submission" date="2019-02" db="EMBL/GenBank/DDBJ databases">
        <title>Draft genome sequence of Planktothrix agardhii NIES-905.</title>
        <authorList>
            <person name="Yamaguchi H."/>
            <person name="Suzuki S."/>
            <person name="Kawachi M."/>
        </authorList>
    </citation>
    <scope>NUCLEOTIDE SEQUENCE [LARGE SCALE GENOMIC DNA]</scope>
    <source>
        <strain evidence="6">CCAP 1459/11A</strain>
    </source>
</reference>
<dbReference type="GO" id="GO:0004315">
    <property type="term" value="F:3-oxoacyl-[acyl-carrier-protein] synthase activity"/>
    <property type="evidence" value="ECO:0007669"/>
    <property type="project" value="InterPro"/>
</dbReference>
<dbReference type="InterPro" id="IPR014030">
    <property type="entry name" value="Ketoacyl_synth_N"/>
</dbReference>
<keyword evidence="2 3" id="KW-0808">Transferase</keyword>
<dbReference type="InterPro" id="IPR014031">
    <property type="entry name" value="Ketoacyl_synth_C"/>
</dbReference>
<dbReference type="Gene3D" id="3.40.47.10">
    <property type="match status" value="1"/>
</dbReference>
<evidence type="ECO:0000313" key="5">
    <source>
        <dbReference type="EMBL" id="GCL34716.1"/>
    </source>
</evidence>
<evidence type="ECO:0000259" key="4">
    <source>
        <dbReference type="PROSITE" id="PS52004"/>
    </source>
</evidence>
<dbReference type="InterPro" id="IPR000794">
    <property type="entry name" value="Beta-ketoacyl_synthase"/>
</dbReference>
<sequence length="429" mass="45424">MQVVVTGIGLISALGNLEITWKQLLSGHSGILPHQPFPELFTKPLALINNIPSDPTELLETAIADALIMANLTPPLLDCGVVIGSSRGYQGKLEQLARFYPPYPPLLMGGKDGVSSLWKGGEDGVSSLWRGGEDGVSPLWQGGEDGIFSLVERGEDAGISLSKFVEYLPFNIALNAAKKIGSTGIILSPMAACATGIWAIAQGFELIKTQQCQRVIVGAVEAPITPLTLAGFEQMGALANTGCYPFDRDREGFVLGEGATILILESEDLAQQRNAQIYGKILGFGLTADACYGNKPDRVGKSAIAAIQTCLKNSNLSSHEIDYIHTHGTATKLNDDHEVQLIKQLFPQGVSVSSTKGATGHTLGASGALGVAFSLMTLKHQLLPPCVGLKTPEFDLDFVTSVRSMVIKNTLCFSFGFGGQNAIIAIGKA</sequence>
<accession>A0A479ZSV0</accession>
<comment type="similarity">
    <text evidence="1 3">Belongs to the thiolase-like superfamily. Beta-ketoacyl-ACP synthases family.</text>
</comment>
<dbReference type="SUPFAM" id="SSF53901">
    <property type="entry name" value="Thiolase-like"/>
    <property type="match status" value="2"/>
</dbReference>
<evidence type="ECO:0000313" key="6">
    <source>
        <dbReference type="Proteomes" id="UP000299794"/>
    </source>
</evidence>
<comment type="caution">
    <text evidence="5">The sequence shown here is derived from an EMBL/GenBank/DDBJ whole genome shotgun (WGS) entry which is preliminary data.</text>
</comment>
<dbReference type="SMART" id="SM00825">
    <property type="entry name" value="PKS_KS"/>
    <property type="match status" value="1"/>
</dbReference>
<dbReference type="RefSeq" id="WP_026786979.1">
    <property type="nucleotide sequence ID" value="NZ_BJCD01000021.1"/>
</dbReference>